<protein>
    <submittedName>
        <fullName evidence="2">Uncharacterized protein</fullName>
    </submittedName>
</protein>
<dbReference type="AlphaFoldDB" id="A0AAW2WB22"/>
<name>A0AAW2WB22_9LAMI</name>
<reference evidence="2" key="1">
    <citation type="submission" date="2020-06" db="EMBL/GenBank/DDBJ databases">
        <authorList>
            <person name="Li T."/>
            <person name="Hu X."/>
            <person name="Zhang T."/>
            <person name="Song X."/>
            <person name="Zhang H."/>
            <person name="Dai N."/>
            <person name="Sheng W."/>
            <person name="Hou X."/>
            <person name="Wei L."/>
        </authorList>
    </citation>
    <scope>NUCLEOTIDE SEQUENCE</scope>
    <source>
        <strain evidence="2">KEN1</strain>
        <tissue evidence="2">Leaf</tissue>
    </source>
</reference>
<evidence type="ECO:0000256" key="1">
    <source>
        <dbReference type="SAM" id="MobiDB-lite"/>
    </source>
</evidence>
<proteinExistence type="predicted"/>
<organism evidence="2">
    <name type="scientific">Sesamum latifolium</name>
    <dbReference type="NCBI Taxonomy" id="2727402"/>
    <lineage>
        <taxon>Eukaryota</taxon>
        <taxon>Viridiplantae</taxon>
        <taxon>Streptophyta</taxon>
        <taxon>Embryophyta</taxon>
        <taxon>Tracheophyta</taxon>
        <taxon>Spermatophyta</taxon>
        <taxon>Magnoliopsida</taxon>
        <taxon>eudicotyledons</taxon>
        <taxon>Gunneridae</taxon>
        <taxon>Pentapetalae</taxon>
        <taxon>asterids</taxon>
        <taxon>lamiids</taxon>
        <taxon>Lamiales</taxon>
        <taxon>Pedaliaceae</taxon>
        <taxon>Sesamum</taxon>
    </lineage>
</organism>
<gene>
    <name evidence="2" type="ORF">Slati_2347800</name>
</gene>
<reference evidence="2" key="2">
    <citation type="journal article" date="2024" name="Plant">
        <title>Genomic evolution and insights into agronomic trait innovations of Sesamum species.</title>
        <authorList>
            <person name="Miao H."/>
            <person name="Wang L."/>
            <person name="Qu L."/>
            <person name="Liu H."/>
            <person name="Sun Y."/>
            <person name="Le M."/>
            <person name="Wang Q."/>
            <person name="Wei S."/>
            <person name="Zheng Y."/>
            <person name="Lin W."/>
            <person name="Duan Y."/>
            <person name="Cao H."/>
            <person name="Xiong S."/>
            <person name="Wang X."/>
            <person name="Wei L."/>
            <person name="Li C."/>
            <person name="Ma Q."/>
            <person name="Ju M."/>
            <person name="Zhao R."/>
            <person name="Li G."/>
            <person name="Mu C."/>
            <person name="Tian Q."/>
            <person name="Mei H."/>
            <person name="Zhang T."/>
            <person name="Gao T."/>
            <person name="Zhang H."/>
        </authorList>
    </citation>
    <scope>NUCLEOTIDE SEQUENCE</scope>
    <source>
        <strain evidence="2">KEN1</strain>
    </source>
</reference>
<feature type="compositionally biased region" description="Polar residues" evidence="1">
    <location>
        <begin position="50"/>
        <end position="63"/>
    </location>
</feature>
<feature type="region of interest" description="Disordered" evidence="1">
    <location>
        <begin position="43"/>
        <end position="63"/>
    </location>
</feature>
<accession>A0AAW2WB22</accession>
<evidence type="ECO:0000313" key="2">
    <source>
        <dbReference type="EMBL" id="KAL0438648.1"/>
    </source>
</evidence>
<comment type="caution">
    <text evidence="2">The sequence shown here is derived from an EMBL/GenBank/DDBJ whole genome shotgun (WGS) entry which is preliminary data.</text>
</comment>
<dbReference type="EMBL" id="JACGWN010000008">
    <property type="protein sequence ID" value="KAL0438648.1"/>
    <property type="molecule type" value="Genomic_DNA"/>
</dbReference>
<sequence>MALVEHLKGMSLTEGAKSELESLINFSGNAKGGRHCQKIARNGREVPALSNGSSKVSRGCNDN</sequence>